<gene>
    <name evidence="2" type="ordered locus">DEFDS_1160</name>
</gene>
<sequence length="150" mass="17912">MNRLNKAIILLIILIISYSIINYYDGWLNMIQVPLVLFIVFERYKENDINYIDVILSIFLDFENNLYFGTSLLIFIFIKILYTIISKSISERPVFMLLKQYLFVLIYFVFLNIIYKNNNVELVMFYLIVNITVITIFKFIGRGNLVQSFK</sequence>
<keyword evidence="3" id="KW-1185">Reference proteome</keyword>
<keyword evidence="1" id="KW-0472">Membrane</keyword>
<evidence type="ECO:0008006" key="4">
    <source>
        <dbReference type="Google" id="ProtNLM"/>
    </source>
</evidence>
<accession>D3PDF6</accession>
<dbReference type="AlphaFoldDB" id="D3PDF6"/>
<feature type="transmembrane region" description="Helical" evidence="1">
    <location>
        <begin position="7"/>
        <end position="24"/>
    </location>
</feature>
<dbReference type="HOGENOM" id="CLU_1737526_0_0_0"/>
<dbReference type="KEGG" id="ddf:DEFDS_1160"/>
<keyword evidence="1" id="KW-0812">Transmembrane</keyword>
<feature type="transmembrane region" description="Helical" evidence="1">
    <location>
        <begin position="121"/>
        <end position="140"/>
    </location>
</feature>
<evidence type="ECO:0000256" key="1">
    <source>
        <dbReference type="SAM" id="Phobius"/>
    </source>
</evidence>
<dbReference type="RefSeq" id="WP_013007876.1">
    <property type="nucleotide sequence ID" value="NC_013939.1"/>
</dbReference>
<protein>
    <recommendedName>
        <fullName evidence="4">Rod shape-determining protein MreD</fullName>
    </recommendedName>
</protein>
<keyword evidence="1" id="KW-1133">Transmembrane helix</keyword>
<name>D3PDF6_DEFDS</name>
<feature type="transmembrane region" description="Helical" evidence="1">
    <location>
        <begin position="66"/>
        <end position="85"/>
    </location>
</feature>
<reference evidence="2 3" key="1">
    <citation type="journal article" date="2010" name="DNA Res.">
        <title>Bacterial lifestyle in a deep-sea hydrothermal vent chimney revealed by the genome sequence of the thermophilic bacterium Deferribacter desulfuricans SSM1.</title>
        <authorList>
            <person name="Takaki Y."/>
            <person name="Shimamura S."/>
            <person name="Nakagawa S."/>
            <person name="Fukuhara Y."/>
            <person name="Horikawa H."/>
            <person name="Ankai A."/>
            <person name="Harada T."/>
            <person name="Hosoyama A."/>
            <person name="Oguchi A."/>
            <person name="Fukui S."/>
            <person name="Fujita N."/>
            <person name="Takami H."/>
            <person name="Takai K."/>
        </authorList>
    </citation>
    <scope>NUCLEOTIDE SEQUENCE [LARGE SCALE GENOMIC DNA]</scope>
    <source>
        <strain evidence="3">DSM 14783 / JCM 11476 / NBRC 101012 / SSM1</strain>
    </source>
</reference>
<organism evidence="2 3">
    <name type="scientific">Deferribacter desulfuricans (strain DSM 14783 / JCM 11476 / NBRC 101012 / SSM1)</name>
    <dbReference type="NCBI Taxonomy" id="639282"/>
    <lineage>
        <taxon>Bacteria</taxon>
        <taxon>Pseudomonadati</taxon>
        <taxon>Deferribacterota</taxon>
        <taxon>Deferribacteres</taxon>
        <taxon>Deferribacterales</taxon>
        <taxon>Deferribacteraceae</taxon>
        <taxon>Deferribacter</taxon>
    </lineage>
</organism>
<evidence type="ECO:0000313" key="3">
    <source>
        <dbReference type="Proteomes" id="UP000001520"/>
    </source>
</evidence>
<dbReference type="STRING" id="639282.DEFDS_1160"/>
<proteinExistence type="predicted"/>
<dbReference type="EMBL" id="AP011529">
    <property type="protein sequence ID" value="BAI80629.1"/>
    <property type="molecule type" value="Genomic_DNA"/>
</dbReference>
<feature type="transmembrane region" description="Helical" evidence="1">
    <location>
        <begin position="97"/>
        <end position="115"/>
    </location>
</feature>
<evidence type="ECO:0000313" key="2">
    <source>
        <dbReference type="EMBL" id="BAI80629.1"/>
    </source>
</evidence>
<dbReference type="Proteomes" id="UP000001520">
    <property type="component" value="Chromosome"/>
</dbReference>